<accession>A0A4P7N665</accession>
<organism evidence="3 4">
    <name type="scientific">Pyricularia oryzae</name>
    <name type="common">Rice blast fungus</name>
    <name type="synonym">Magnaporthe oryzae</name>
    <dbReference type="NCBI Taxonomy" id="318829"/>
    <lineage>
        <taxon>Eukaryota</taxon>
        <taxon>Fungi</taxon>
        <taxon>Dikarya</taxon>
        <taxon>Ascomycota</taxon>
        <taxon>Pezizomycotina</taxon>
        <taxon>Sordariomycetes</taxon>
        <taxon>Sordariomycetidae</taxon>
        <taxon>Magnaporthales</taxon>
        <taxon>Pyriculariaceae</taxon>
        <taxon>Pyricularia</taxon>
    </lineage>
</organism>
<evidence type="ECO:0000256" key="2">
    <source>
        <dbReference type="SAM" id="Phobius"/>
    </source>
</evidence>
<evidence type="ECO:0000313" key="4">
    <source>
        <dbReference type="Proteomes" id="UP000294847"/>
    </source>
</evidence>
<reference evidence="3 4" key="1">
    <citation type="journal article" date="2019" name="Mol. Biol. Evol.">
        <title>Blast fungal genomes show frequent chromosomal changes, gene gains and losses, and effector gene turnover.</title>
        <authorList>
            <person name="Gomez Luciano L.B."/>
            <person name="Jason Tsai I."/>
            <person name="Chuma I."/>
            <person name="Tosa Y."/>
            <person name="Chen Y.H."/>
            <person name="Li J.Y."/>
            <person name="Li M.Y."/>
            <person name="Jade Lu M.Y."/>
            <person name="Nakayashiki H."/>
            <person name="Li W.H."/>
        </authorList>
    </citation>
    <scope>NUCLEOTIDE SEQUENCE [LARGE SCALE GENOMIC DNA]</scope>
    <source>
        <strain evidence="3">MZ5-1-6</strain>
    </source>
</reference>
<gene>
    <name evidence="3" type="ORF">PoMZ_00423</name>
</gene>
<dbReference type="Proteomes" id="UP000294847">
    <property type="component" value="Chromosome 2"/>
</dbReference>
<evidence type="ECO:0000256" key="1">
    <source>
        <dbReference type="SAM" id="MobiDB-lite"/>
    </source>
</evidence>
<dbReference type="EMBL" id="CP034205">
    <property type="protein sequence ID" value="QBZ55524.1"/>
    <property type="molecule type" value="Genomic_DNA"/>
</dbReference>
<evidence type="ECO:0000313" key="3">
    <source>
        <dbReference type="EMBL" id="QBZ55524.1"/>
    </source>
</evidence>
<proteinExistence type="predicted"/>
<name>A0A4P7N665_PYROR</name>
<keyword evidence="2" id="KW-0472">Membrane</keyword>
<protein>
    <submittedName>
        <fullName evidence="3">Uncharacterized protein</fullName>
    </submittedName>
</protein>
<keyword evidence="2" id="KW-1133">Transmembrane helix</keyword>
<dbReference type="AlphaFoldDB" id="A0A4P7N665"/>
<feature type="compositionally biased region" description="Basic residues" evidence="1">
    <location>
        <begin position="1"/>
        <end position="14"/>
    </location>
</feature>
<feature type="transmembrane region" description="Helical" evidence="2">
    <location>
        <begin position="105"/>
        <end position="125"/>
    </location>
</feature>
<sequence>MKGRKTFTARRGKVKNTTFGARGEGSEPRTPYSAELRSEHVVRFDHLTFLTPLNHSVFHAGQHQTYLARSFHHIRPYPLEYTGSRPLSPSQTSEGRTSTQVGDHWGILGVVCFIFSPFLTLCVRLR</sequence>
<feature type="region of interest" description="Disordered" evidence="1">
    <location>
        <begin position="1"/>
        <end position="32"/>
    </location>
</feature>
<keyword evidence="2" id="KW-0812">Transmembrane</keyword>